<dbReference type="InterPro" id="IPR052895">
    <property type="entry name" value="HetReg/Transcr_Mod"/>
</dbReference>
<dbReference type="Proteomes" id="UP000799424">
    <property type="component" value="Unassembled WGS sequence"/>
</dbReference>
<gene>
    <name evidence="2" type="ORF">CC86DRAFT_308407</name>
</gene>
<dbReference type="EMBL" id="MU006249">
    <property type="protein sequence ID" value="KAF2818710.1"/>
    <property type="molecule type" value="Genomic_DNA"/>
</dbReference>
<evidence type="ECO:0000313" key="2">
    <source>
        <dbReference type="EMBL" id="KAF2818710.1"/>
    </source>
</evidence>
<feature type="non-terminal residue" evidence="2">
    <location>
        <position position="1"/>
    </location>
</feature>
<keyword evidence="3" id="KW-1185">Reference proteome</keyword>
<reference evidence="2" key="1">
    <citation type="journal article" date="2020" name="Stud. Mycol.">
        <title>101 Dothideomycetes genomes: a test case for predicting lifestyles and emergence of pathogens.</title>
        <authorList>
            <person name="Haridas S."/>
            <person name="Albert R."/>
            <person name="Binder M."/>
            <person name="Bloem J."/>
            <person name="Labutti K."/>
            <person name="Salamov A."/>
            <person name="Andreopoulos B."/>
            <person name="Baker S."/>
            <person name="Barry K."/>
            <person name="Bills G."/>
            <person name="Bluhm B."/>
            <person name="Cannon C."/>
            <person name="Castanera R."/>
            <person name="Culley D."/>
            <person name="Daum C."/>
            <person name="Ezra D."/>
            <person name="Gonzalez J."/>
            <person name="Henrissat B."/>
            <person name="Kuo A."/>
            <person name="Liang C."/>
            <person name="Lipzen A."/>
            <person name="Lutzoni F."/>
            <person name="Magnuson J."/>
            <person name="Mondo S."/>
            <person name="Nolan M."/>
            <person name="Ohm R."/>
            <person name="Pangilinan J."/>
            <person name="Park H.-J."/>
            <person name="Ramirez L."/>
            <person name="Alfaro M."/>
            <person name="Sun H."/>
            <person name="Tritt A."/>
            <person name="Yoshinaga Y."/>
            <person name="Zwiers L.-H."/>
            <person name="Turgeon B."/>
            <person name="Goodwin S."/>
            <person name="Spatafora J."/>
            <person name="Crous P."/>
            <person name="Grigoriev I."/>
        </authorList>
    </citation>
    <scope>NUCLEOTIDE SEQUENCE</scope>
    <source>
        <strain evidence="2">CBS 113818</strain>
    </source>
</reference>
<dbReference type="Pfam" id="PF06985">
    <property type="entry name" value="HET"/>
    <property type="match status" value="1"/>
</dbReference>
<dbReference type="OrthoDB" id="3553147at2759"/>
<dbReference type="AlphaFoldDB" id="A0A6A6ZCF1"/>
<organism evidence="2 3">
    <name type="scientific">Ophiobolus disseminans</name>
    <dbReference type="NCBI Taxonomy" id="1469910"/>
    <lineage>
        <taxon>Eukaryota</taxon>
        <taxon>Fungi</taxon>
        <taxon>Dikarya</taxon>
        <taxon>Ascomycota</taxon>
        <taxon>Pezizomycotina</taxon>
        <taxon>Dothideomycetes</taxon>
        <taxon>Pleosporomycetidae</taxon>
        <taxon>Pleosporales</taxon>
        <taxon>Pleosporineae</taxon>
        <taxon>Phaeosphaeriaceae</taxon>
        <taxon>Ophiobolus</taxon>
    </lineage>
</organism>
<evidence type="ECO:0000259" key="1">
    <source>
        <dbReference type="Pfam" id="PF06985"/>
    </source>
</evidence>
<dbReference type="PANTHER" id="PTHR24148">
    <property type="entry name" value="ANKYRIN REPEAT DOMAIN-CONTAINING PROTEIN 39 HOMOLOG-RELATED"/>
    <property type="match status" value="1"/>
</dbReference>
<dbReference type="InterPro" id="IPR010730">
    <property type="entry name" value="HET"/>
</dbReference>
<dbReference type="PANTHER" id="PTHR24148:SF64">
    <property type="entry name" value="HETEROKARYON INCOMPATIBILITY DOMAIN-CONTAINING PROTEIN"/>
    <property type="match status" value="1"/>
</dbReference>
<accession>A0A6A6ZCF1</accession>
<protein>
    <submittedName>
        <fullName evidence="2">HET-domain-containing protein</fullName>
    </submittedName>
</protein>
<name>A0A6A6ZCF1_9PLEO</name>
<proteinExistence type="predicted"/>
<feature type="domain" description="Heterokaryon incompatibility" evidence="1">
    <location>
        <begin position="1"/>
        <end position="138"/>
    </location>
</feature>
<sequence>EALSYVWGDATQTRLISCDAKKLKITFNLDEALQAIRHPERETLLWVDAICINQKSVEERNHQVKLMSKIYNSTRRVLVWLGPGRDTYFQDAHLVATDPVFAERVLEKKAGQYNTGLISSLAAISRCAWFERMWTIQEIGLASDAIFMMGFVRITWKHLYAAYEWLQSMMPSLRTLLWWERISFEPDQVLCLYNWNSTHSEGSFLRLLVVTEQRQMTDPRDRIFALLSHPSAQVKDPQDSTLSLVVEADYKKTYEEVYRDVAARLITTSNSLDVLSYIRGFEKGCGLPTWVPDWGDQRWINGLLDSHVQFTADGSASSPTSWITTGPEPHHPMICAEKNAPGYGLSVIIGRVSWHFRGVSTGTPHTQSPLMELRSVFPRVWKEVKNDVGM</sequence>
<evidence type="ECO:0000313" key="3">
    <source>
        <dbReference type="Proteomes" id="UP000799424"/>
    </source>
</evidence>